<dbReference type="PANTHER" id="PTHR46832">
    <property type="entry name" value="5'-METHYLTHIOADENOSINE/S-ADENOSYLHOMOCYSTEINE NUCLEOSIDASE"/>
    <property type="match status" value="1"/>
</dbReference>
<dbReference type="SUPFAM" id="SSF53167">
    <property type="entry name" value="Purine and uridine phosphorylases"/>
    <property type="match status" value="1"/>
</dbReference>
<dbReference type="EC" id="3.2.2.26" evidence="1"/>
<reference evidence="3 4" key="1">
    <citation type="submission" date="2019-04" db="EMBL/GenBank/DDBJ databases">
        <title>Lewinella litorea sp. nov., isolated from a marine sand.</title>
        <authorList>
            <person name="Yoon J.-H."/>
        </authorList>
    </citation>
    <scope>NUCLEOTIDE SEQUENCE [LARGE SCALE GENOMIC DNA]</scope>
    <source>
        <strain evidence="3 4">HSMS-39</strain>
    </source>
</reference>
<dbReference type="InterPro" id="IPR035994">
    <property type="entry name" value="Nucleoside_phosphorylase_sf"/>
</dbReference>
<keyword evidence="4" id="KW-1185">Reference proteome</keyword>
<dbReference type="GO" id="GO:0008782">
    <property type="term" value="F:adenosylhomocysteine nucleosidase activity"/>
    <property type="evidence" value="ECO:0007669"/>
    <property type="project" value="TreeGrafter"/>
</dbReference>
<dbReference type="GO" id="GO:0005829">
    <property type="term" value="C:cytosol"/>
    <property type="evidence" value="ECO:0007669"/>
    <property type="project" value="TreeGrafter"/>
</dbReference>
<feature type="domain" description="Nucleoside phosphorylase" evidence="2">
    <location>
        <begin position="2"/>
        <end position="199"/>
    </location>
</feature>
<evidence type="ECO:0000259" key="2">
    <source>
        <dbReference type="Pfam" id="PF01048"/>
    </source>
</evidence>
<dbReference type="InterPro" id="IPR000845">
    <property type="entry name" value="Nucleoside_phosphorylase_d"/>
</dbReference>
<dbReference type="GO" id="GO:0019284">
    <property type="term" value="P:L-methionine salvage from S-adenosylmethionine"/>
    <property type="evidence" value="ECO:0007669"/>
    <property type="project" value="TreeGrafter"/>
</dbReference>
<keyword evidence="1" id="KW-0474">Menaquinone biosynthesis</keyword>
<dbReference type="AlphaFoldDB" id="A0A4S4NSC9"/>
<comment type="similarity">
    <text evidence="1">Belongs to the PNP/UDP phosphorylase family. Futalosine hydrolase subfamily.</text>
</comment>
<dbReference type="GO" id="GO:0008930">
    <property type="term" value="F:methylthioadenosine nucleosidase activity"/>
    <property type="evidence" value="ECO:0007669"/>
    <property type="project" value="TreeGrafter"/>
</dbReference>
<dbReference type="OrthoDB" id="9788270at2"/>
<proteinExistence type="inferred from homology"/>
<dbReference type="EMBL" id="SRSF01000001">
    <property type="protein sequence ID" value="THH41338.1"/>
    <property type="molecule type" value="Genomic_DNA"/>
</dbReference>
<name>A0A4S4NSC9_9BACT</name>
<dbReference type="RefSeq" id="WP_136456164.1">
    <property type="nucleotide sequence ID" value="NZ_SRSF01000001.1"/>
</dbReference>
<dbReference type="Proteomes" id="UP000308528">
    <property type="component" value="Unassembled WGS sequence"/>
</dbReference>
<dbReference type="HAMAP" id="MF_00991">
    <property type="entry name" value="MqnB"/>
    <property type="match status" value="1"/>
</dbReference>
<protein>
    <recommendedName>
        <fullName evidence="1">Futalosine hydrolase</fullName>
        <shortName evidence="1">FL hydrolase</shortName>
        <ecNumber evidence="1">3.2.2.26</ecNumber>
    </recommendedName>
    <alternativeName>
        <fullName evidence="1">Futalosine nucleosidase</fullName>
    </alternativeName>
    <alternativeName>
        <fullName evidence="1">Menaquinone biosynthetic enzyme MqnB</fullName>
    </alternativeName>
</protein>
<evidence type="ECO:0000313" key="4">
    <source>
        <dbReference type="Proteomes" id="UP000308528"/>
    </source>
</evidence>
<dbReference type="UniPathway" id="UPA00079"/>
<evidence type="ECO:0000256" key="1">
    <source>
        <dbReference type="HAMAP-Rule" id="MF_00991"/>
    </source>
</evidence>
<keyword evidence="1 3" id="KW-0378">Hydrolase</keyword>
<organism evidence="3 4">
    <name type="scientific">Neolewinella litorea</name>
    <dbReference type="NCBI Taxonomy" id="2562452"/>
    <lineage>
        <taxon>Bacteria</taxon>
        <taxon>Pseudomonadati</taxon>
        <taxon>Bacteroidota</taxon>
        <taxon>Saprospiria</taxon>
        <taxon>Saprospirales</taxon>
        <taxon>Lewinellaceae</taxon>
        <taxon>Neolewinella</taxon>
    </lineage>
</organism>
<accession>A0A4S4NSC9</accession>
<dbReference type="GO" id="GO:0009116">
    <property type="term" value="P:nucleoside metabolic process"/>
    <property type="evidence" value="ECO:0007669"/>
    <property type="project" value="InterPro"/>
</dbReference>
<comment type="catalytic activity">
    <reaction evidence="1">
        <text>futalosine + H2O = dehypoxanthine futalosine + hypoxanthine</text>
        <dbReference type="Rhea" id="RHEA:25904"/>
        <dbReference type="ChEBI" id="CHEBI:15377"/>
        <dbReference type="ChEBI" id="CHEBI:17368"/>
        <dbReference type="ChEBI" id="CHEBI:58863"/>
        <dbReference type="ChEBI" id="CHEBI:58864"/>
        <dbReference type="EC" id="3.2.2.26"/>
    </reaction>
</comment>
<comment type="function">
    <text evidence="1">Catalyzes the hydrolysis of futalosine (FL) to dehypoxanthine futalosine (DHFL) and hypoxanthine, a step in the biosynthesis of menaquinone (MK, vitamin K2).</text>
</comment>
<evidence type="ECO:0000313" key="3">
    <source>
        <dbReference type="EMBL" id="THH41338.1"/>
    </source>
</evidence>
<sequence>MKILLIAATPEEILPTIEWLRETAIESKRNILAFPACTVELLLTGMGPMTTAFALGQSLQPPLPQLTIQAGLAGALDRSLPLGTVVQVISERLLDQGAEDIDGKLLPPPALGFPFGAPFDPDGVLHVPVSGPPLPFPSVAAGTATKASGNQESIERTRQQFPDVQIETMEGAAFFFAIRSLGIPGLQLRAISNYVERRNRAAWQIGPAIINLNEALRKVLSPFVLATA</sequence>
<dbReference type="Gene3D" id="3.40.50.1580">
    <property type="entry name" value="Nucleoside phosphorylase domain"/>
    <property type="match status" value="1"/>
</dbReference>
<comment type="caution">
    <text evidence="3">The sequence shown here is derived from an EMBL/GenBank/DDBJ whole genome shotgun (WGS) entry which is preliminary data.</text>
</comment>
<dbReference type="GO" id="GO:0009234">
    <property type="term" value="P:menaquinone biosynthetic process"/>
    <property type="evidence" value="ECO:0007669"/>
    <property type="project" value="UniProtKB-UniRule"/>
</dbReference>
<dbReference type="PANTHER" id="PTHR46832:SF2">
    <property type="entry name" value="FUTALOSINE HYDROLASE"/>
    <property type="match status" value="1"/>
</dbReference>
<dbReference type="Pfam" id="PF01048">
    <property type="entry name" value="PNP_UDP_1"/>
    <property type="match status" value="1"/>
</dbReference>
<comment type="pathway">
    <text evidence="1">Quinol/quinone metabolism; menaquinone biosynthesis.</text>
</comment>
<gene>
    <name evidence="1" type="primary">mqnB</name>
    <name evidence="3" type="ORF">E4021_01700</name>
</gene>
<dbReference type="InterPro" id="IPR019963">
    <property type="entry name" value="FL_hydrolase_MqnB"/>
</dbReference>